<dbReference type="SUPFAM" id="SSF69304">
    <property type="entry name" value="Tricorn protease N-terminal domain"/>
    <property type="match status" value="1"/>
</dbReference>
<feature type="chain" id="PRO_5047343604" evidence="1">
    <location>
        <begin position="18"/>
        <end position="334"/>
    </location>
</feature>
<evidence type="ECO:0000256" key="1">
    <source>
        <dbReference type="SAM" id="SignalP"/>
    </source>
</evidence>
<feature type="signal peptide" evidence="1">
    <location>
        <begin position="1"/>
        <end position="17"/>
    </location>
</feature>
<dbReference type="Proteomes" id="UP001596266">
    <property type="component" value="Unassembled WGS sequence"/>
</dbReference>
<keyword evidence="3" id="KW-1185">Reference proteome</keyword>
<evidence type="ECO:0000313" key="3">
    <source>
        <dbReference type="Proteomes" id="UP001596266"/>
    </source>
</evidence>
<name>A0ABW1X0Z8_9ACTN</name>
<accession>A0ABW1X0Z8</accession>
<proteinExistence type="predicted"/>
<dbReference type="EMBL" id="JBHSUA010000018">
    <property type="protein sequence ID" value="MFC6397155.1"/>
    <property type="molecule type" value="Genomic_DNA"/>
</dbReference>
<comment type="caution">
    <text evidence="2">The sequence shown here is derived from an EMBL/GenBank/DDBJ whole genome shotgun (WGS) entry which is preliminary data.</text>
</comment>
<evidence type="ECO:0000313" key="2">
    <source>
        <dbReference type="EMBL" id="MFC6397155.1"/>
    </source>
</evidence>
<organism evidence="2 3">
    <name type="scientific">Luteococcus sanguinis</name>
    <dbReference type="NCBI Taxonomy" id="174038"/>
    <lineage>
        <taxon>Bacteria</taxon>
        <taxon>Bacillati</taxon>
        <taxon>Actinomycetota</taxon>
        <taxon>Actinomycetes</taxon>
        <taxon>Propionibacteriales</taxon>
        <taxon>Propionibacteriaceae</taxon>
        <taxon>Luteococcus</taxon>
    </lineage>
</organism>
<protein>
    <submittedName>
        <fullName evidence="2">Uncharacterized protein</fullName>
    </submittedName>
</protein>
<dbReference type="RefSeq" id="WP_343884650.1">
    <property type="nucleotide sequence ID" value="NZ_BAAAKI010000003.1"/>
</dbReference>
<gene>
    <name evidence="2" type="ORF">ACFP57_09215</name>
</gene>
<reference evidence="3" key="1">
    <citation type="journal article" date="2019" name="Int. J. Syst. Evol. Microbiol.">
        <title>The Global Catalogue of Microorganisms (GCM) 10K type strain sequencing project: providing services to taxonomists for standard genome sequencing and annotation.</title>
        <authorList>
            <consortium name="The Broad Institute Genomics Platform"/>
            <consortium name="The Broad Institute Genome Sequencing Center for Infectious Disease"/>
            <person name="Wu L."/>
            <person name="Ma J."/>
        </authorList>
    </citation>
    <scope>NUCLEOTIDE SEQUENCE [LARGE SCALE GENOMIC DNA]</scope>
    <source>
        <strain evidence="3">CGMCC 1.15277</strain>
    </source>
</reference>
<sequence length="334" mass="33912">MAGTALLASVLAAGSLAGTAPRAQGLPPAAAAGWSVVVLGAPDTGASAKRVLTLVSPGGQQYPIRVIDSTWQLVDVTPDGRKVLMYSDIGGVPQYAVVSAGGGMQTVVATGARFSGPAGDRLVEVGDSGLGTSARKITLTGRTVFRLPVPYPRVVTPNPDATLLLEDTWTTDTVASNATGTTLRRVGRPAGGYASCGAAHWSSSTTFTQSCLRSDGRRAVYRFSTTGVAPVRLTAPALDRMGVVDSWTISGRQVVRATAGGDRFAVVRGARLSSYNPRTTGVAPLGVVGGSLFYSGSTLVRVSAITGATTTLAGGARNPGQLVRDALVIGGGAI</sequence>
<keyword evidence="1" id="KW-0732">Signal</keyword>